<dbReference type="AlphaFoldDB" id="A0A317A7F8"/>
<dbReference type="PANTHER" id="PTHR10909:SF250">
    <property type="entry name" value="PEROXISOMAL ACYL-COENZYME A OXIDASE 1"/>
    <property type="match status" value="1"/>
</dbReference>
<dbReference type="GO" id="GO:0055088">
    <property type="term" value="P:lipid homeostasis"/>
    <property type="evidence" value="ECO:0007669"/>
    <property type="project" value="TreeGrafter"/>
</dbReference>
<dbReference type="GO" id="GO:0005777">
    <property type="term" value="C:peroxisome"/>
    <property type="evidence" value="ECO:0007669"/>
    <property type="project" value="InterPro"/>
</dbReference>
<evidence type="ECO:0000313" key="1">
    <source>
        <dbReference type="EMBL" id="KAF7571407.1"/>
    </source>
</evidence>
<gene>
    <name evidence="1" type="ORF">PtrM4_089070</name>
</gene>
<dbReference type="RefSeq" id="XP_065962531.1">
    <property type="nucleotide sequence ID" value="XM_066106863.1"/>
</dbReference>
<name>A0A317A7F8_9PLEO</name>
<dbReference type="GO" id="GO:0033540">
    <property type="term" value="P:fatty acid beta-oxidation using acyl-CoA oxidase"/>
    <property type="evidence" value="ECO:0007669"/>
    <property type="project" value="TreeGrafter"/>
</dbReference>
<dbReference type="Pfam" id="PF14749">
    <property type="entry name" value="Acyl-CoA_ox_N"/>
    <property type="match status" value="1"/>
</dbReference>
<dbReference type="Gene3D" id="1.10.540.10">
    <property type="entry name" value="Acyl-CoA dehydrogenase/oxidase, N-terminal domain"/>
    <property type="match status" value="1"/>
</dbReference>
<dbReference type="GO" id="GO:0005504">
    <property type="term" value="F:fatty acid binding"/>
    <property type="evidence" value="ECO:0007669"/>
    <property type="project" value="TreeGrafter"/>
</dbReference>
<dbReference type="Proteomes" id="UP000245464">
    <property type="component" value="Chromosome 4"/>
</dbReference>
<organism evidence="1 2">
    <name type="scientific">Pyrenophora tritici-repentis</name>
    <dbReference type="NCBI Taxonomy" id="45151"/>
    <lineage>
        <taxon>Eukaryota</taxon>
        <taxon>Fungi</taxon>
        <taxon>Dikarya</taxon>
        <taxon>Ascomycota</taxon>
        <taxon>Pezizomycotina</taxon>
        <taxon>Dothideomycetes</taxon>
        <taxon>Pleosporomycetidae</taxon>
        <taxon>Pleosporales</taxon>
        <taxon>Pleosporineae</taxon>
        <taxon>Pleosporaceae</taxon>
        <taxon>Pyrenophora</taxon>
    </lineage>
</organism>
<comment type="caution">
    <text evidence="1">The sequence shown here is derived from an EMBL/GenBank/DDBJ whole genome shotgun (WGS) entry which is preliminary data.</text>
</comment>
<reference evidence="1" key="1">
    <citation type="journal article" date="2018" name="BMC Genomics">
        <title>Comparative genomics of the wheat fungal pathogen Pyrenophora tritici-repentis reveals chromosomal variations and genome plasticity.</title>
        <authorList>
            <person name="Moolhuijzen P."/>
            <person name="See P.T."/>
            <person name="Hane J.K."/>
            <person name="Shi G."/>
            <person name="Liu Z."/>
            <person name="Oliver R.P."/>
            <person name="Moffat C.S."/>
        </authorList>
    </citation>
    <scope>NUCLEOTIDE SEQUENCE [LARGE SCALE GENOMIC DNA]</scope>
    <source>
        <strain evidence="1">M4</strain>
    </source>
</reference>
<dbReference type="EMBL" id="NQIK02000004">
    <property type="protein sequence ID" value="KAF7571407.1"/>
    <property type="molecule type" value="Genomic_DNA"/>
</dbReference>
<dbReference type="GO" id="GO:0071949">
    <property type="term" value="F:FAD binding"/>
    <property type="evidence" value="ECO:0007669"/>
    <property type="project" value="InterPro"/>
</dbReference>
<dbReference type="GeneID" id="90956217"/>
<dbReference type="InterPro" id="IPR037069">
    <property type="entry name" value="AcylCoA_DH/ox_N_sf"/>
</dbReference>
<protein>
    <submittedName>
        <fullName evidence="1">CaiA, Acyl-CoA dehydrogenase</fullName>
    </submittedName>
</protein>
<proteinExistence type="predicted"/>
<accession>A0A317A7F8</accession>
<dbReference type="KEGG" id="ptrr:90956217"/>
<sequence>MKPTPDWVKQLKPSGVQGHELLKAERKNSNVPVQELEVLLHTQDAIDRREKILKILKAEKVFDKSQNYFMGRIDKFERALAREKRLRNLKKQHNWTTEEFRTAADLVGEPGPYGLHDTMFKVTLEGQATPEQQEKWLTKANEYKSSDAMRKLSLVMAPTFVDWKQLLLGTRKTKLSPSTRRILPLANGGLVHWAGPPTTPSLWLSSSSMASPMAQRHSASRFET</sequence>
<dbReference type="InterPro" id="IPR009100">
    <property type="entry name" value="AcylCoA_DH/oxidase_NM_dom_sf"/>
</dbReference>
<dbReference type="GO" id="GO:0003997">
    <property type="term" value="F:acyl-CoA oxidase activity"/>
    <property type="evidence" value="ECO:0007669"/>
    <property type="project" value="InterPro"/>
</dbReference>
<dbReference type="SUPFAM" id="SSF56645">
    <property type="entry name" value="Acyl-CoA dehydrogenase NM domain-like"/>
    <property type="match status" value="1"/>
</dbReference>
<dbReference type="PANTHER" id="PTHR10909">
    <property type="entry name" value="ELECTRON TRANSPORT OXIDOREDUCTASE"/>
    <property type="match status" value="1"/>
</dbReference>
<dbReference type="InterPro" id="IPR029320">
    <property type="entry name" value="Acyl-CoA_ox_N"/>
</dbReference>
<dbReference type="InterPro" id="IPR012258">
    <property type="entry name" value="Acyl-CoA_oxidase"/>
</dbReference>
<evidence type="ECO:0000313" key="2">
    <source>
        <dbReference type="Proteomes" id="UP000245464"/>
    </source>
</evidence>